<dbReference type="Gene3D" id="3.40.50.300">
    <property type="entry name" value="P-loop containing nucleotide triphosphate hydrolases"/>
    <property type="match status" value="1"/>
</dbReference>
<evidence type="ECO:0000256" key="1">
    <source>
        <dbReference type="ARBA" id="ARBA00022448"/>
    </source>
</evidence>
<dbReference type="SUPFAM" id="SSF50331">
    <property type="entry name" value="MOP-like"/>
    <property type="match status" value="1"/>
</dbReference>
<dbReference type="InterPro" id="IPR050093">
    <property type="entry name" value="ABC_SmlMolc_Importer"/>
</dbReference>
<dbReference type="Pfam" id="PF00005">
    <property type="entry name" value="ABC_tran"/>
    <property type="match status" value="1"/>
</dbReference>
<feature type="domain" description="ABC transporter" evidence="4">
    <location>
        <begin position="5"/>
        <end position="238"/>
    </location>
</feature>
<evidence type="ECO:0000256" key="2">
    <source>
        <dbReference type="ARBA" id="ARBA00022741"/>
    </source>
</evidence>
<organism evidence="5 6">
    <name type="scientific">Desulfopila aestuarii DSM 18488</name>
    <dbReference type="NCBI Taxonomy" id="1121416"/>
    <lineage>
        <taxon>Bacteria</taxon>
        <taxon>Pseudomonadati</taxon>
        <taxon>Thermodesulfobacteriota</taxon>
        <taxon>Desulfobulbia</taxon>
        <taxon>Desulfobulbales</taxon>
        <taxon>Desulfocapsaceae</taxon>
        <taxon>Desulfopila</taxon>
    </lineage>
</organism>
<dbReference type="InterPro" id="IPR027417">
    <property type="entry name" value="P-loop_NTPase"/>
</dbReference>
<protein>
    <submittedName>
        <fullName evidence="5">Tungstate transport system ATP-binding protein</fullName>
    </submittedName>
</protein>
<accession>A0A1M7Y392</accession>
<keyword evidence="2" id="KW-0547">Nucleotide-binding</keyword>
<dbReference type="PROSITE" id="PS50893">
    <property type="entry name" value="ABC_TRANSPORTER_2"/>
    <property type="match status" value="1"/>
</dbReference>
<dbReference type="GO" id="GO:0016887">
    <property type="term" value="F:ATP hydrolysis activity"/>
    <property type="evidence" value="ECO:0007669"/>
    <property type="project" value="InterPro"/>
</dbReference>
<dbReference type="InterPro" id="IPR003439">
    <property type="entry name" value="ABC_transporter-like_ATP-bd"/>
</dbReference>
<evidence type="ECO:0000313" key="6">
    <source>
        <dbReference type="Proteomes" id="UP000184603"/>
    </source>
</evidence>
<gene>
    <name evidence="5" type="ORF">SAMN02745220_01533</name>
</gene>
<keyword evidence="6" id="KW-1185">Reference proteome</keyword>
<evidence type="ECO:0000256" key="3">
    <source>
        <dbReference type="ARBA" id="ARBA00022840"/>
    </source>
</evidence>
<keyword evidence="3 5" id="KW-0067">ATP-binding</keyword>
<name>A0A1M7Y392_9BACT</name>
<proteinExistence type="predicted"/>
<dbReference type="SUPFAM" id="SSF52540">
    <property type="entry name" value="P-loop containing nucleoside triphosphate hydrolases"/>
    <property type="match status" value="1"/>
</dbReference>
<evidence type="ECO:0000313" key="5">
    <source>
        <dbReference type="EMBL" id="SHO46496.1"/>
    </source>
</evidence>
<reference evidence="5 6" key="1">
    <citation type="submission" date="2016-12" db="EMBL/GenBank/DDBJ databases">
        <authorList>
            <person name="Song W.-J."/>
            <person name="Kurnit D.M."/>
        </authorList>
    </citation>
    <scope>NUCLEOTIDE SEQUENCE [LARGE SCALE GENOMIC DNA]</scope>
    <source>
        <strain evidence="5 6">DSM 18488</strain>
    </source>
</reference>
<dbReference type="PANTHER" id="PTHR42781">
    <property type="entry name" value="SPERMIDINE/PUTRESCINE IMPORT ATP-BINDING PROTEIN POTA"/>
    <property type="match status" value="1"/>
</dbReference>
<dbReference type="PANTHER" id="PTHR42781:SF4">
    <property type="entry name" value="SPERMIDINE_PUTRESCINE IMPORT ATP-BINDING PROTEIN POTA"/>
    <property type="match status" value="1"/>
</dbReference>
<dbReference type="OrthoDB" id="9809450at2"/>
<dbReference type="GO" id="GO:0005524">
    <property type="term" value="F:ATP binding"/>
    <property type="evidence" value="ECO:0007669"/>
    <property type="project" value="UniProtKB-KW"/>
</dbReference>
<dbReference type="EMBL" id="FRFE01000005">
    <property type="protein sequence ID" value="SHO46496.1"/>
    <property type="molecule type" value="Genomic_DNA"/>
</dbReference>
<dbReference type="RefSeq" id="WP_073612855.1">
    <property type="nucleotide sequence ID" value="NZ_FRFE01000005.1"/>
</dbReference>
<dbReference type="SMART" id="SM00382">
    <property type="entry name" value="AAA"/>
    <property type="match status" value="1"/>
</dbReference>
<keyword evidence="1" id="KW-0813">Transport</keyword>
<sequence>MPTLYELINVRREFKGRAVLDISELAIEAGRIYTLIGPNGAGKTTLLNLLSFLDQPSCGEIRFGGTAVDYSAGSLLTVRRRVVLLDQYPILFTGPVWKNVEYGLKIRGVKKEERHNRVVKMLDLVGMQRFLEADAHKLSGGETKRVALARALAIQPEVLLCDEPGANVDKENQEIILSILNRVNKAENTSIIFSTHYLSQGRSLADHTLMLEHGLLTDVAPENVYRAVVVRREGDRVLCQAPGRLLLSMPEHLLVAGAKNLKLQVDPEDVAIVSGNEQPSGRNVFTGHVVQISQDRGRIRIGLDLEIQLNFFLSMQDYLKNPPVIGGKMTVHLPDSCLRCGSSW</sequence>
<dbReference type="InterPro" id="IPR003593">
    <property type="entry name" value="AAA+_ATPase"/>
</dbReference>
<evidence type="ECO:0000259" key="4">
    <source>
        <dbReference type="PROSITE" id="PS50893"/>
    </source>
</evidence>
<dbReference type="AlphaFoldDB" id="A0A1M7Y392"/>
<dbReference type="InterPro" id="IPR008995">
    <property type="entry name" value="Mo/tungstate-bd_C_term_dom"/>
</dbReference>
<dbReference type="STRING" id="1121416.SAMN02745220_01533"/>
<dbReference type="Proteomes" id="UP000184603">
    <property type="component" value="Unassembled WGS sequence"/>
</dbReference>